<reference evidence="1" key="2">
    <citation type="submission" date="2016-06" db="EMBL/GenBank/DDBJ databases">
        <title>The genome of a short-lived fish provides insights into sex chromosome evolution and the genetic control of aging.</title>
        <authorList>
            <person name="Reichwald K."/>
            <person name="Felder M."/>
            <person name="Petzold A."/>
            <person name="Koch P."/>
            <person name="Groth M."/>
            <person name="Platzer M."/>
        </authorList>
    </citation>
    <scope>NUCLEOTIDE SEQUENCE</scope>
    <source>
        <tissue evidence="1">Brain</tissue>
    </source>
</reference>
<name>A0A1A8VCK6_NOTFU</name>
<accession>A0A1A8VCK6</accession>
<evidence type="ECO:0000313" key="1">
    <source>
        <dbReference type="EMBL" id="SBS58150.1"/>
    </source>
</evidence>
<feature type="non-terminal residue" evidence="1">
    <location>
        <position position="1"/>
    </location>
</feature>
<sequence length="45" mass="5023">FGSLQPADAPYSYGRSGASFNVKVSFYTYLGPIYNKNTFSQVEHI</sequence>
<reference evidence="1" key="1">
    <citation type="submission" date="2016-05" db="EMBL/GenBank/DDBJ databases">
        <authorList>
            <person name="Lavstsen T."/>
            <person name="Jespersen J.S."/>
        </authorList>
    </citation>
    <scope>NUCLEOTIDE SEQUENCE</scope>
    <source>
        <tissue evidence="1">Brain</tissue>
    </source>
</reference>
<proteinExistence type="predicted"/>
<organism evidence="1">
    <name type="scientific">Nothobranchius furzeri</name>
    <name type="common">Turquoise killifish</name>
    <dbReference type="NCBI Taxonomy" id="105023"/>
    <lineage>
        <taxon>Eukaryota</taxon>
        <taxon>Metazoa</taxon>
        <taxon>Chordata</taxon>
        <taxon>Craniata</taxon>
        <taxon>Vertebrata</taxon>
        <taxon>Euteleostomi</taxon>
        <taxon>Actinopterygii</taxon>
        <taxon>Neopterygii</taxon>
        <taxon>Teleostei</taxon>
        <taxon>Neoteleostei</taxon>
        <taxon>Acanthomorphata</taxon>
        <taxon>Ovalentaria</taxon>
        <taxon>Atherinomorphae</taxon>
        <taxon>Cyprinodontiformes</taxon>
        <taxon>Nothobranchiidae</taxon>
        <taxon>Nothobranchius</taxon>
    </lineage>
</organism>
<gene>
    <name evidence="1" type="primary">Nfu_g_1_015877</name>
</gene>
<protein>
    <submittedName>
        <fullName evidence="1">Uncharacterized protein</fullName>
    </submittedName>
</protein>
<dbReference type="EMBL" id="HAEJ01017693">
    <property type="protein sequence ID" value="SBS58150.1"/>
    <property type="molecule type" value="Transcribed_RNA"/>
</dbReference>
<dbReference type="AlphaFoldDB" id="A0A1A8VCK6"/>